<keyword evidence="3" id="KW-0804">Transcription</keyword>
<dbReference type="InterPro" id="IPR006447">
    <property type="entry name" value="Myb_dom_plants"/>
</dbReference>
<dbReference type="GO" id="GO:0003677">
    <property type="term" value="F:DNA binding"/>
    <property type="evidence" value="ECO:0007669"/>
    <property type="project" value="InterPro"/>
</dbReference>
<keyword evidence="4" id="KW-0539">Nucleus</keyword>
<feature type="region of interest" description="Disordered" evidence="5">
    <location>
        <begin position="262"/>
        <end position="286"/>
    </location>
</feature>
<dbReference type="Gene3D" id="1.10.10.60">
    <property type="entry name" value="Homeodomain-like"/>
    <property type="match status" value="1"/>
</dbReference>
<dbReference type="Proteomes" id="UP000290289">
    <property type="component" value="Chromosome 10"/>
</dbReference>
<dbReference type="Pfam" id="PF00249">
    <property type="entry name" value="Myb_DNA-binding"/>
    <property type="match status" value="1"/>
</dbReference>
<gene>
    <name evidence="7" type="ORF">DVH24_017343</name>
</gene>
<dbReference type="PANTHER" id="PTHR31314:SF128">
    <property type="entry name" value="OS11G0106100 PROTEIN"/>
    <property type="match status" value="1"/>
</dbReference>
<dbReference type="InterPro" id="IPR046955">
    <property type="entry name" value="PHR1-like"/>
</dbReference>
<dbReference type="NCBIfam" id="TIGR01557">
    <property type="entry name" value="myb_SHAQKYF"/>
    <property type="match status" value="1"/>
</dbReference>
<reference evidence="7 8" key="1">
    <citation type="submission" date="2018-10" db="EMBL/GenBank/DDBJ databases">
        <title>A high-quality apple genome assembly.</title>
        <authorList>
            <person name="Hu J."/>
        </authorList>
    </citation>
    <scope>NUCLEOTIDE SEQUENCE [LARGE SCALE GENOMIC DNA]</scope>
    <source>
        <strain evidence="8">cv. HFTH1</strain>
        <tissue evidence="7">Young leaf</tissue>
    </source>
</reference>
<sequence length="407" mass="46903">MDELEFGYQEAEKSNEISEEQVENGSVGSSQKFSSFDLNEEASSENEERGQGNKASDNDISSEGNEGRRVKVRQYVRSKMPRLRWTPQLHLSFVHAVERLGGQDRATPKLVLKLMNVRGLSISHVKSHLQMYRSKKLDGNGQVLSENHESKHGRDYISCMVHQTTNQPRRHVYFRMDNGGIVVATNPHDCHSQSQPDFKASSRHYNHASIVVIIRSSSLLNKELAKGNNSNKSIDTILQTLPINPSKFLEERPPFETINKQQWRAKRRPAAKINWSDNRHGSQSDHLMHHMHTTPRLIGESHNLRPPNWHLGESRNVRQFPSNTHNSITNSSCYKTECKSPFRFELNEENFSKYKEWMPQLELGLGQRVENYEEKKIISRHRMVSEDHYGTGQRVKQEISTKLSLSL</sequence>
<feature type="region of interest" description="Disordered" evidence="5">
    <location>
        <begin position="1"/>
        <end position="71"/>
    </location>
</feature>
<evidence type="ECO:0000256" key="5">
    <source>
        <dbReference type="SAM" id="MobiDB-lite"/>
    </source>
</evidence>
<dbReference type="InterPro" id="IPR001005">
    <property type="entry name" value="SANT/Myb"/>
</dbReference>
<evidence type="ECO:0000256" key="2">
    <source>
        <dbReference type="ARBA" id="ARBA00023015"/>
    </source>
</evidence>
<dbReference type="EMBL" id="RDQH01000336">
    <property type="protein sequence ID" value="RXH86290.1"/>
    <property type="molecule type" value="Genomic_DNA"/>
</dbReference>
<dbReference type="PROSITE" id="PS51294">
    <property type="entry name" value="HTH_MYB"/>
    <property type="match status" value="1"/>
</dbReference>
<feature type="compositionally biased region" description="Polar residues" evidence="5">
    <location>
        <begin position="23"/>
        <end position="37"/>
    </location>
</feature>
<feature type="domain" description="HTH myb-type" evidence="6">
    <location>
        <begin position="77"/>
        <end position="137"/>
    </location>
</feature>
<dbReference type="FunFam" id="1.10.10.60:FF:000002">
    <property type="entry name" value="Myb family transcription factor"/>
    <property type="match status" value="1"/>
</dbReference>
<evidence type="ECO:0000313" key="8">
    <source>
        <dbReference type="Proteomes" id="UP000290289"/>
    </source>
</evidence>
<organism evidence="7 8">
    <name type="scientific">Malus domestica</name>
    <name type="common">Apple</name>
    <name type="synonym">Pyrus malus</name>
    <dbReference type="NCBI Taxonomy" id="3750"/>
    <lineage>
        <taxon>Eukaryota</taxon>
        <taxon>Viridiplantae</taxon>
        <taxon>Streptophyta</taxon>
        <taxon>Embryophyta</taxon>
        <taxon>Tracheophyta</taxon>
        <taxon>Spermatophyta</taxon>
        <taxon>Magnoliopsida</taxon>
        <taxon>eudicotyledons</taxon>
        <taxon>Gunneridae</taxon>
        <taxon>Pentapetalae</taxon>
        <taxon>rosids</taxon>
        <taxon>fabids</taxon>
        <taxon>Rosales</taxon>
        <taxon>Rosaceae</taxon>
        <taxon>Amygdaloideae</taxon>
        <taxon>Maleae</taxon>
        <taxon>Malus</taxon>
    </lineage>
</organism>
<dbReference type="SUPFAM" id="SSF46689">
    <property type="entry name" value="Homeodomain-like"/>
    <property type="match status" value="1"/>
</dbReference>
<accession>A0A498ISW7</accession>
<evidence type="ECO:0000313" key="7">
    <source>
        <dbReference type="EMBL" id="RXH86290.1"/>
    </source>
</evidence>
<feature type="compositionally biased region" description="Basic and acidic residues" evidence="5">
    <location>
        <begin position="277"/>
        <end position="286"/>
    </location>
</feature>
<evidence type="ECO:0000256" key="1">
    <source>
        <dbReference type="ARBA" id="ARBA00004123"/>
    </source>
</evidence>
<proteinExistence type="predicted"/>
<dbReference type="InterPro" id="IPR017930">
    <property type="entry name" value="Myb_dom"/>
</dbReference>
<evidence type="ECO:0000259" key="6">
    <source>
        <dbReference type="PROSITE" id="PS51294"/>
    </source>
</evidence>
<keyword evidence="2" id="KW-0805">Transcription regulation</keyword>
<keyword evidence="8" id="KW-1185">Reference proteome</keyword>
<comment type="subcellular location">
    <subcellularLocation>
        <location evidence="1">Nucleus</location>
    </subcellularLocation>
</comment>
<dbReference type="GO" id="GO:0003700">
    <property type="term" value="F:DNA-binding transcription factor activity"/>
    <property type="evidence" value="ECO:0007669"/>
    <property type="project" value="InterPro"/>
</dbReference>
<comment type="caution">
    <text evidence="7">The sequence shown here is derived from an EMBL/GenBank/DDBJ whole genome shotgun (WGS) entry which is preliminary data.</text>
</comment>
<dbReference type="GO" id="GO:0005634">
    <property type="term" value="C:nucleus"/>
    <property type="evidence" value="ECO:0007669"/>
    <property type="project" value="UniProtKB-SubCell"/>
</dbReference>
<dbReference type="AlphaFoldDB" id="A0A498ISW7"/>
<dbReference type="InterPro" id="IPR009057">
    <property type="entry name" value="Homeodomain-like_sf"/>
</dbReference>
<protein>
    <recommendedName>
        <fullName evidence="6">HTH myb-type domain-containing protein</fullName>
    </recommendedName>
</protein>
<dbReference type="STRING" id="3750.A0A498ISW7"/>
<evidence type="ECO:0000256" key="4">
    <source>
        <dbReference type="ARBA" id="ARBA00023242"/>
    </source>
</evidence>
<feature type="compositionally biased region" description="Polar residues" evidence="5">
    <location>
        <begin position="53"/>
        <end position="64"/>
    </location>
</feature>
<evidence type="ECO:0000256" key="3">
    <source>
        <dbReference type="ARBA" id="ARBA00023163"/>
    </source>
</evidence>
<dbReference type="PANTHER" id="PTHR31314">
    <property type="entry name" value="MYB FAMILY TRANSCRIPTION FACTOR PHL7-LIKE"/>
    <property type="match status" value="1"/>
</dbReference>
<name>A0A498ISW7_MALDO</name>